<dbReference type="Pfam" id="PF12146">
    <property type="entry name" value="Hydrolase_4"/>
    <property type="match status" value="1"/>
</dbReference>
<organism evidence="2 3">
    <name type="scientific">Sphingomonas sanxanigenens DSM 19645 = NX02</name>
    <dbReference type="NCBI Taxonomy" id="1123269"/>
    <lineage>
        <taxon>Bacteria</taxon>
        <taxon>Pseudomonadati</taxon>
        <taxon>Pseudomonadota</taxon>
        <taxon>Alphaproteobacteria</taxon>
        <taxon>Sphingomonadales</taxon>
        <taxon>Sphingomonadaceae</taxon>
        <taxon>Sphingomonas</taxon>
    </lineage>
</organism>
<dbReference type="Gene3D" id="3.40.50.1820">
    <property type="entry name" value="alpha/beta hydrolase"/>
    <property type="match status" value="1"/>
</dbReference>
<dbReference type="InterPro" id="IPR051044">
    <property type="entry name" value="MAG_DAG_Lipase"/>
</dbReference>
<dbReference type="Proteomes" id="UP000018851">
    <property type="component" value="Chromosome"/>
</dbReference>
<dbReference type="PATRIC" id="fig|1123269.5.peg.919"/>
<name>W0A8N0_9SPHN</name>
<dbReference type="PANTHER" id="PTHR11614">
    <property type="entry name" value="PHOSPHOLIPASE-RELATED"/>
    <property type="match status" value="1"/>
</dbReference>
<dbReference type="KEGG" id="ssan:NX02_04730"/>
<feature type="domain" description="Serine aminopeptidase S33" evidence="1">
    <location>
        <begin position="48"/>
        <end position="306"/>
    </location>
</feature>
<dbReference type="InterPro" id="IPR022742">
    <property type="entry name" value="Hydrolase_4"/>
</dbReference>
<dbReference type="HOGENOM" id="CLU_026209_10_1_5"/>
<dbReference type="RefSeq" id="WP_025290984.1">
    <property type="nucleotide sequence ID" value="NZ_CP006644.1"/>
</dbReference>
<dbReference type="AlphaFoldDB" id="W0A8N0"/>
<proteinExistence type="predicted"/>
<protein>
    <recommendedName>
        <fullName evidence="1">Serine aminopeptidase S33 domain-containing protein</fullName>
    </recommendedName>
</protein>
<sequence>MMSAVSPDPVSPDAPFDRRSIPAGAVVGRWRAPDGWDHRSFAWDPAGAPRGSLLFQGGRGDIFEKYLEAFDHWRARGWTIRSFDWRGQGGSGRLGRDAGVGHAEDFAGWIDDLAAYASEWMAATPAPHVIVGHSMGGHLVLRALMEKRVKPDAAVLSAPMLGLRSAPFTPGIAGVIARGMTWVGRPDRAAWKSPNERPGPPFTPRAQLLTHSADRYADEQWWKVERPEITLGAPSWQWLALAFASCAALERRGAVEGIDTPLLILNPLEDKLVDPAATRRIAARLPDARIRNWGPESAHEILREADPVRSDALAEIDRFLDERAPAR</sequence>
<evidence type="ECO:0000313" key="2">
    <source>
        <dbReference type="EMBL" id="AHE52688.1"/>
    </source>
</evidence>
<dbReference type="EMBL" id="CP006644">
    <property type="protein sequence ID" value="AHE52688.1"/>
    <property type="molecule type" value="Genomic_DNA"/>
</dbReference>
<dbReference type="eggNOG" id="COG2267">
    <property type="taxonomic scope" value="Bacteria"/>
</dbReference>
<accession>W0A8N0</accession>
<dbReference type="STRING" id="1123269.NX02_04730"/>
<reference evidence="2 3" key="1">
    <citation type="submission" date="2013-07" db="EMBL/GenBank/DDBJ databases">
        <title>Completed genome of Sphingomonas sanxanigenens NX02.</title>
        <authorList>
            <person name="Ma T."/>
            <person name="Huang H."/>
            <person name="Wu M."/>
            <person name="Li X."/>
            <person name="Li G."/>
        </authorList>
    </citation>
    <scope>NUCLEOTIDE SEQUENCE [LARGE SCALE GENOMIC DNA]</scope>
    <source>
        <strain evidence="2 3">NX02</strain>
    </source>
</reference>
<dbReference type="SUPFAM" id="SSF53474">
    <property type="entry name" value="alpha/beta-Hydrolases"/>
    <property type="match status" value="1"/>
</dbReference>
<keyword evidence="3" id="KW-1185">Reference proteome</keyword>
<dbReference type="InterPro" id="IPR029058">
    <property type="entry name" value="AB_hydrolase_fold"/>
</dbReference>
<evidence type="ECO:0000313" key="3">
    <source>
        <dbReference type="Proteomes" id="UP000018851"/>
    </source>
</evidence>
<gene>
    <name evidence="2" type="ORF">NX02_04730</name>
</gene>
<evidence type="ECO:0000259" key="1">
    <source>
        <dbReference type="Pfam" id="PF12146"/>
    </source>
</evidence>